<feature type="domain" description="YTH" evidence="1">
    <location>
        <begin position="1"/>
        <end position="135"/>
    </location>
</feature>
<feature type="non-terminal residue" evidence="2">
    <location>
        <position position="150"/>
    </location>
</feature>
<comment type="caution">
    <text evidence="2">The sequence shown here is derived from an EMBL/GenBank/DDBJ whole genome shotgun (WGS) entry which is preliminary data.</text>
</comment>
<dbReference type="PROSITE" id="PS50882">
    <property type="entry name" value="YTH"/>
    <property type="match status" value="1"/>
</dbReference>
<dbReference type="OrthoDB" id="306690at2759"/>
<gene>
    <name evidence="2" type="ORF">FN846DRAFT_753381</name>
</gene>
<dbReference type="Gene3D" id="3.10.590.10">
    <property type="entry name" value="ph1033 like domains"/>
    <property type="match status" value="1"/>
</dbReference>
<reference evidence="2 3" key="1">
    <citation type="submission" date="2019-09" db="EMBL/GenBank/DDBJ databases">
        <title>Draft genome of the ectomycorrhizal ascomycete Sphaerosporella brunnea.</title>
        <authorList>
            <consortium name="DOE Joint Genome Institute"/>
            <person name="Benucci G.M."/>
            <person name="Marozzi G."/>
            <person name="Antonielli L."/>
            <person name="Sanchez S."/>
            <person name="Marco P."/>
            <person name="Wang X."/>
            <person name="Falini L.B."/>
            <person name="Barry K."/>
            <person name="Haridas S."/>
            <person name="Lipzen A."/>
            <person name="Labutti K."/>
            <person name="Grigoriev I.V."/>
            <person name="Murat C."/>
            <person name="Martin F."/>
            <person name="Albertini E."/>
            <person name="Donnini D."/>
            <person name="Bonito G."/>
        </authorList>
    </citation>
    <scope>NUCLEOTIDE SEQUENCE [LARGE SCALE GENOMIC DNA]</scope>
    <source>
        <strain evidence="2 3">Sb_GMNB300</strain>
    </source>
</reference>
<dbReference type="PANTHER" id="PTHR12357">
    <property type="entry name" value="YTH YT521-B HOMOLOGY DOMAIN-CONTAINING"/>
    <property type="match status" value="1"/>
</dbReference>
<keyword evidence="3" id="KW-1185">Reference proteome</keyword>
<evidence type="ECO:0000313" key="2">
    <source>
        <dbReference type="EMBL" id="KAA8910237.1"/>
    </source>
</evidence>
<evidence type="ECO:0000313" key="3">
    <source>
        <dbReference type="Proteomes" id="UP000326924"/>
    </source>
</evidence>
<accession>A0A5J5F276</accession>
<name>A0A5J5F276_9PEZI</name>
<proteinExistence type="predicted"/>
<dbReference type="AlphaFoldDB" id="A0A5J5F276"/>
<feature type="non-terminal residue" evidence="2">
    <location>
        <position position="1"/>
    </location>
</feature>
<dbReference type="Pfam" id="PF04146">
    <property type="entry name" value="YTH"/>
    <property type="match status" value="1"/>
</dbReference>
<dbReference type="EMBL" id="VXIS01000048">
    <property type="protein sequence ID" value="KAA8910237.1"/>
    <property type="molecule type" value="Genomic_DNA"/>
</dbReference>
<dbReference type="Proteomes" id="UP000326924">
    <property type="component" value="Unassembled WGS sequence"/>
</dbReference>
<dbReference type="GO" id="GO:0003729">
    <property type="term" value="F:mRNA binding"/>
    <property type="evidence" value="ECO:0007669"/>
    <property type="project" value="TreeGrafter"/>
</dbReference>
<protein>
    <submittedName>
        <fullName evidence="2">YTH domain-containing protein</fullName>
    </submittedName>
</protein>
<dbReference type="InterPro" id="IPR007275">
    <property type="entry name" value="YTH_domain"/>
</dbReference>
<dbReference type="PANTHER" id="PTHR12357:SF89">
    <property type="entry name" value="YTH DOMAIN-CONTAINING FAMILY PROTEIN"/>
    <property type="match status" value="1"/>
</dbReference>
<dbReference type="GO" id="GO:0005737">
    <property type="term" value="C:cytoplasm"/>
    <property type="evidence" value="ECO:0007669"/>
    <property type="project" value="TreeGrafter"/>
</dbReference>
<dbReference type="GO" id="GO:0061157">
    <property type="term" value="P:mRNA destabilization"/>
    <property type="evidence" value="ECO:0007669"/>
    <property type="project" value="TreeGrafter"/>
</dbReference>
<dbReference type="CDD" id="cd21134">
    <property type="entry name" value="YTH"/>
    <property type="match status" value="1"/>
</dbReference>
<dbReference type="InParanoid" id="A0A5J5F276"/>
<dbReference type="InterPro" id="IPR045168">
    <property type="entry name" value="YTH_prot"/>
</dbReference>
<sequence length="150" mass="16933">RFFIIKSDNETNVYSALKWGVWTSSEKGNLRLDAAIRSNYGLGQVLLFFSVTGTGKFCAVAEMASTVDQEAQLSIWVGGRRGCRRFDVKWVFVKDVPMSRLRHIIVANNEGRDVTHSRDTQELYPQAGFQMLEAFNSFRSSTGMLHSGQM</sequence>
<organism evidence="2 3">
    <name type="scientific">Sphaerosporella brunnea</name>
    <dbReference type="NCBI Taxonomy" id="1250544"/>
    <lineage>
        <taxon>Eukaryota</taxon>
        <taxon>Fungi</taxon>
        <taxon>Dikarya</taxon>
        <taxon>Ascomycota</taxon>
        <taxon>Pezizomycotina</taxon>
        <taxon>Pezizomycetes</taxon>
        <taxon>Pezizales</taxon>
        <taxon>Pyronemataceae</taxon>
        <taxon>Sphaerosporella</taxon>
    </lineage>
</organism>
<evidence type="ECO:0000259" key="1">
    <source>
        <dbReference type="PROSITE" id="PS50882"/>
    </source>
</evidence>